<organism evidence="1 2">
    <name type="scientific">Phytophthora cactorum</name>
    <dbReference type="NCBI Taxonomy" id="29920"/>
    <lineage>
        <taxon>Eukaryota</taxon>
        <taxon>Sar</taxon>
        <taxon>Stramenopiles</taxon>
        <taxon>Oomycota</taxon>
        <taxon>Peronosporomycetes</taxon>
        <taxon>Peronosporales</taxon>
        <taxon>Peronosporaceae</taxon>
        <taxon>Phytophthora</taxon>
    </lineage>
</organism>
<accession>A0A8T1LA28</accession>
<reference evidence="1" key="1">
    <citation type="submission" date="2018-10" db="EMBL/GenBank/DDBJ databases">
        <title>Effector identification in a new, highly contiguous assembly of the strawberry crown rot pathogen Phytophthora cactorum.</title>
        <authorList>
            <person name="Armitage A.D."/>
            <person name="Nellist C.F."/>
            <person name="Bates H."/>
            <person name="Vickerstaff R.J."/>
            <person name="Harrison R.J."/>
        </authorList>
    </citation>
    <scope>NUCLEOTIDE SEQUENCE</scope>
    <source>
        <strain evidence="1">4040</strain>
    </source>
</reference>
<dbReference type="EMBL" id="RCMK01000009">
    <property type="protein sequence ID" value="KAG2954825.1"/>
    <property type="molecule type" value="Genomic_DNA"/>
</dbReference>
<protein>
    <submittedName>
        <fullName evidence="1">Uncharacterized protein</fullName>
    </submittedName>
</protein>
<evidence type="ECO:0000313" key="2">
    <source>
        <dbReference type="Proteomes" id="UP000736787"/>
    </source>
</evidence>
<name>A0A8T1LA28_9STRA</name>
<gene>
    <name evidence="1" type="ORF">PC117_g912</name>
</gene>
<evidence type="ECO:0000313" key="1">
    <source>
        <dbReference type="EMBL" id="KAG2954825.1"/>
    </source>
</evidence>
<comment type="caution">
    <text evidence="1">The sequence shown here is derived from an EMBL/GenBank/DDBJ whole genome shotgun (WGS) entry which is preliminary data.</text>
</comment>
<proteinExistence type="predicted"/>
<dbReference type="Proteomes" id="UP000736787">
    <property type="component" value="Unassembled WGS sequence"/>
</dbReference>
<dbReference type="AlphaFoldDB" id="A0A8T1LA28"/>
<sequence>MNARILAEVTTLLRQQQKLMDRLVNRPPAEKRVEDISMPKYDCCYTAQWATM</sequence>